<feature type="transmembrane region" description="Helical" evidence="5">
    <location>
        <begin position="62"/>
        <end position="80"/>
    </location>
</feature>
<keyword evidence="7" id="KW-1185">Reference proteome</keyword>
<evidence type="ECO:0000256" key="2">
    <source>
        <dbReference type="ARBA" id="ARBA00022692"/>
    </source>
</evidence>
<dbReference type="InterPro" id="IPR007568">
    <property type="entry name" value="RTA1"/>
</dbReference>
<dbReference type="GO" id="GO:0005886">
    <property type="term" value="C:plasma membrane"/>
    <property type="evidence" value="ECO:0007669"/>
    <property type="project" value="TreeGrafter"/>
</dbReference>
<dbReference type="Proteomes" id="UP001203852">
    <property type="component" value="Unassembled WGS sequence"/>
</dbReference>
<name>A0AAN6DR56_9EURO</name>
<evidence type="ECO:0000256" key="5">
    <source>
        <dbReference type="SAM" id="Phobius"/>
    </source>
</evidence>
<comment type="caution">
    <text evidence="6">The sequence shown here is derived from an EMBL/GenBank/DDBJ whole genome shotgun (WGS) entry which is preliminary data.</text>
</comment>
<evidence type="ECO:0000256" key="3">
    <source>
        <dbReference type="ARBA" id="ARBA00022989"/>
    </source>
</evidence>
<reference evidence="6" key="1">
    <citation type="journal article" date="2022" name="bioRxiv">
        <title>Deciphering the potential niche of two novel black yeast fungi from a biological soil crust based on their genomes, phenotypes, and melanin regulation.</title>
        <authorList>
            <consortium name="DOE Joint Genome Institute"/>
            <person name="Carr E.C."/>
            <person name="Barton Q."/>
            <person name="Grambo S."/>
            <person name="Sullivan M."/>
            <person name="Renfro C.M."/>
            <person name="Kuo A."/>
            <person name="Pangilinan J."/>
            <person name="Lipzen A."/>
            <person name="Keymanesh K."/>
            <person name="Savage E."/>
            <person name="Barry K."/>
            <person name="Grigoriev I.V."/>
            <person name="Riekhof W.R."/>
            <person name="Harris S.S."/>
        </authorList>
    </citation>
    <scope>NUCLEOTIDE SEQUENCE</scope>
    <source>
        <strain evidence="6">JF 03-4F</strain>
    </source>
</reference>
<evidence type="ECO:0000256" key="4">
    <source>
        <dbReference type="ARBA" id="ARBA00023136"/>
    </source>
</evidence>
<proteinExistence type="predicted"/>
<keyword evidence="4 5" id="KW-0472">Membrane</keyword>
<dbReference type="PANTHER" id="PTHR31465:SF9">
    <property type="entry name" value="SPHINGOID LONG-CHAIN BASE TRANSPORTER RSB1"/>
    <property type="match status" value="1"/>
</dbReference>
<dbReference type="AlphaFoldDB" id="A0AAN6DR56"/>
<evidence type="ECO:0000313" key="7">
    <source>
        <dbReference type="Proteomes" id="UP001203852"/>
    </source>
</evidence>
<protein>
    <submittedName>
        <fullName evidence="6">RTA1 like protein-domain-containing protein</fullName>
    </submittedName>
</protein>
<accession>A0AAN6DR56</accession>
<evidence type="ECO:0000256" key="1">
    <source>
        <dbReference type="ARBA" id="ARBA00004141"/>
    </source>
</evidence>
<keyword evidence="3 5" id="KW-1133">Transmembrane helix</keyword>
<dbReference type="PANTHER" id="PTHR31465">
    <property type="entry name" value="PROTEIN RTA1-RELATED"/>
    <property type="match status" value="1"/>
</dbReference>
<dbReference type="EMBL" id="MU404359">
    <property type="protein sequence ID" value="KAI1609692.1"/>
    <property type="molecule type" value="Genomic_DNA"/>
</dbReference>
<feature type="transmembrane region" description="Helical" evidence="5">
    <location>
        <begin position="131"/>
        <end position="152"/>
    </location>
</feature>
<evidence type="ECO:0000313" key="6">
    <source>
        <dbReference type="EMBL" id="KAI1609692.1"/>
    </source>
</evidence>
<comment type="subcellular location">
    <subcellularLocation>
        <location evidence="1">Membrane</location>
        <topology evidence="1">Multi-pass membrane protein</topology>
    </subcellularLocation>
</comment>
<feature type="transmembrane region" description="Helical" evidence="5">
    <location>
        <begin position="92"/>
        <end position="110"/>
    </location>
</feature>
<keyword evidence="2 5" id="KW-0812">Transmembrane</keyword>
<dbReference type="Pfam" id="PF04479">
    <property type="entry name" value="RTA1"/>
    <property type="match status" value="1"/>
</dbReference>
<sequence>MAVCKYSIPSEECTVSTCCLMQASIHYLPNLSANATYLAIFSALFVLQAILVLTYRTWKFSIPMLCGVLLEMVGYAARLWMRSEIFQPNPFILYLITLTIAPALISASIYQSLGVVITKRDPLISRIKPTNYTPIFVSFDVVCLILQAAGGARAAEGVREEDRRKVPTGTHIMLGGLALQVASLAAFMVLSSDYAVRYWKKHYAGTQKARALDDSYSEEDRHVSPVQNFSFGLGLATVTISIRCVFRVAELQGGFGGRLANDQVLFMVFEGPMIIIAVAVLTLFHPGRCLRVQPEALTAQSPEQKPTESVSVEVTEYDNSAVFRPLGSAFG</sequence>
<feature type="transmembrane region" description="Helical" evidence="5">
    <location>
        <begin position="35"/>
        <end position="55"/>
    </location>
</feature>
<dbReference type="GO" id="GO:0000324">
    <property type="term" value="C:fungal-type vacuole"/>
    <property type="evidence" value="ECO:0007669"/>
    <property type="project" value="TreeGrafter"/>
</dbReference>
<organism evidence="6 7">
    <name type="scientific">Exophiala viscosa</name>
    <dbReference type="NCBI Taxonomy" id="2486360"/>
    <lineage>
        <taxon>Eukaryota</taxon>
        <taxon>Fungi</taxon>
        <taxon>Dikarya</taxon>
        <taxon>Ascomycota</taxon>
        <taxon>Pezizomycotina</taxon>
        <taxon>Eurotiomycetes</taxon>
        <taxon>Chaetothyriomycetidae</taxon>
        <taxon>Chaetothyriales</taxon>
        <taxon>Herpotrichiellaceae</taxon>
        <taxon>Exophiala</taxon>
    </lineage>
</organism>
<feature type="transmembrane region" description="Helical" evidence="5">
    <location>
        <begin position="264"/>
        <end position="284"/>
    </location>
</feature>
<gene>
    <name evidence="6" type="ORF">EDD36DRAFT_421773</name>
</gene>
<feature type="transmembrane region" description="Helical" evidence="5">
    <location>
        <begin position="172"/>
        <end position="191"/>
    </location>
</feature>